<protein>
    <submittedName>
        <fullName evidence="1">Uncharacterized protein</fullName>
    </submittedName>
</protein>
<name>A0A654U6L0_MYCTX</name>
<organism evidence="1 2">
    <name type="scientific">Mycobacterium tuberculosis</name>
    <dbReference type="NCBI Taxonomy" id="1773"/>
    <lineage>
        <taxon>Bacteria</taxon>
        <taxon>Bacillati</taxon>
        <taxon>Actinomycetota</taxon>
        <taxon>Actinomycetes</taxon>
        <taxon>Mycobacteriales</taxon>
        <taxon>Mycobacteriaceae</taxon>
        <taxon>Mycobacterium</taxon>
        <taxon>Mycobacterium tuberculosis complex</taxon>
    </lineage>
</organism>
<evidence type="ECO:0000313" key="1">
    <source>
        <dbReference type="EMBL" id="CFS13312.1"/>
    </source>
</evidence>
<dbReference type="AlphaFoldDB" id="A0A654U6L0"/>
<reference evidence="1 2" key="1">
    <citation type="submission" date="2015-03" db="EMBL/GenBank/DDBJ databases">
        <authorList>
            <consortium name="Pathogen Informatics"/>
        </authorList>
    </citation>
    <scope>NUCLEOTIDE SEQUENCE [LARGE SCALE GENOMIC DNA]</scope>
    <source>
        <strain evidence="1 2">C09601061</strain>
    </source>
</reference>
<proteinExistence type="predicted"/>
<accession>A0A654U6L0</accession>
<dbReference type="Proteomes" id="UP000046680">
    <property type="component" value="Unassembled WGS sequence"/>
</dbReference>
<gene>
    <name evidence="1" type="ORF">ERS007657_04181</name>
</gene>
<dbReference type="EMBL" id="CGCX01002551">
    <property type="protein sequence ID" value="CFS13312.1"/>
    <property type="molecule type" value="Genomic_DNA"/>
</dbReference>
<evidence type="ECO:0000313" key="2">
    <source>
        <dbReference type="Proteomes" id="UP000046680"/>
    </source>
</evidence>
<sequence>MVSGTESKDDLPVDERLKLAGFDDKEVVGPLTLAEQGIAGAHLKAAIPIDRKQR</sequence>